<dbReference type="AlphaFoldDB" id="A0A0L6U8N9"/>
<dbReference type="VEuPathDB" id="FungiDB:VP01_870g3"/>
<gene>
    <name evidence="2" type="ORF">VP01_870g3</name>
</gene>
<evidence type="ECO:0000313" key="3">
    <source>
        <dbReference type="Proteomes" id="UP000037035"/>
    </source>
</evidence>
<protein>
    <submittedName>
        <fullName evidence="2">Uncharacterized protein</fullName>
    </submittedName>
</protein>
<reference evidence="2 3" key="1">
    <citation type="submission" date="2015-08" db="EMBL/GenBank/DDBJ databases">
        <title>Next Generation Sequencing and Analysis of the Genome of Puccinia sorghi L Schw, the Causal Agent of Maize Common Rust.</title>
        <authorList>
            <person name="Rochi L."/>
            <person name="Burguener G."/>
            <person name="Darino M."/>
            <person name="Turjanski A."/>
            <person name="Kreff E."/>
            <person name="Dieguez M.J."/>
            <person name="Sacco F."/>
        </authorList>
    </citation>
    <scope>NUCLEOTIDE SEQUENCE [LARGE SCALE GENOMIC DNA]</scope>
    <source>
        <strain evidence="2 3">RO10H11247</strain>
    </source>
</reference>
<dbReference type="EMBL" id="LAVV01014282">
    <property type="protein sequence ID" value="KNZ44903.1"/>
    <property type="molecule type" value="Genomic_DNA"/>
</dbReference>
<dbReference type="Proteomes" id="UP000037035">
    <property type="component" value="Unassembled WGS sequence"/>
</dbReference>
<keyword evidence="3" id="KW-1185">Reference proteome</keyword>
<organism evidence="2 3">
    <name type="scientific">Puccinia sorghi</name>
    <dbReference type="NCBI Taxonomy" id="27349"/>
    <lineage>
        <taxon>Eukaryota</taxon>
        <taxon>Fungi</taxon>
        <taxon>Dikarya</taxon>
        <taxon>Basidiomycota</taxon>
        <taxon>Pucciniomycotina</taxon>
        <taxon>Pucciniomycetes</taxon>
        <taxon>Pucciniales</taxon>
        <taxon>Pucciniaceae</taxon>
        <taxon>Puccinia</taxon>
    </lineage>
</organism>
<evidence type="ECO:0000313" key="2">
    <source>
        <dbReference type="EMBL" id="KNZ44903.1"/>
    </source>
</evidence>
<dbReference type="GO" id="GO:0005737">
    <property type="term" value="C:cytoplasm"/>
    <property type="evidence" value="ECO:0007669"/>
    <property type="project" value="TreeGrafter"/>
</dbReference>
<name>A0A0L6U8N9_9BASI</name>
<dbReference type="OrthoDB" id="2496660at2759"/>
<evidence type="ECO:0000256" key="1">
    <source>
        <dbReference type="SAM" id="MobiDB-lite"/>
    </source>
</evidence>
<proteinExistence type="predicted"/>
<accession>A0A0L6U8N9</accession>
<sequence length="465" mass="52325">MPKVKCESMLLGAASTGGVVYMGDQNSAGTRHRLHGIEYKFQDYSAANTSRYHLDKGSCSLMSLPCWLGMRALGHPPISQLDIFTMGFKRLSLCVALLFVLNRYHEVQAAITSSGEFGRELPTYNVGRPLQTAGSSSDSFPESYLRVHDASKQKIQEIKYIAPYQLPTIDVPKNFDGTVSPVMQGELSNLSFPSPGVLPSSIAVQKSSWNRFKGTGLRKQGTTLEEHYLRNLGWDKDYPAAEEPEMVDERHVNDKTWVQFRPADYPVKLPEDTQHNLLWLRAPMTTKKCFEPVGNEQPPAAYGEWKKNIDNYIEFINGHDVFGTNVAMSAEDEEKVATQLMQVADSDDLEKTIKTDEERQAGVDWVHEGHPVEAEDPSHIKRAKEAMLWSGRNITRLIAAKYPGRRFAWFRVNRWIRSHHLNQIHIFLERSPEEIAAAKVGGKSSNLGRPAASIGQEAEKPRFIP</sequence>
<dbReference type="InterPro" id="IPR022036">
    <property type="entry name" value="DUF3605"/>
</dbReference>
<dbReference type="GO" id="GO:0006044">
    <property type="term" value="P:N-acetylglucosamine metabolic process"/>
    <property type="evidence" value="ECO:0007669"/>
    <property type="project" value="TreeGrafter"/>
</dbReference>
<dbReference type="PANTHER" id="PTHR35020:SF2">
    <property type="entry name" value="N-ACETYLGLUCOSAMINE-INDUCED PROTEIN 1"/>
    <property type="match status" value="1"/>
</dbReference>
<feature type="region of interest" description="Disordered" evidence="1">
    <location>
        <begin position="441"/>
        <end position="465"/>
    </location>
</feature>
<dbReference type="PANTHER" id="PTHR35020">
    <property type="entry name" value="N-ACETYLGLUCOSAMINE-INDUCED PROTEIN 1"/>
    <property type="match status" value="1"/>
</dbReference>
<comment type="caution">
    <text evidence="2">The sequence shown here is derived from an EMBL/GenBank/DDBJ whole genome shotgun (WGS) entry which is preliminary data.</text>
</comment>